<dbReference type="GO" id="GO:0016989">
    <property type="term" value="F:sigma factor antagonist activity"/>
    <property type="evidence" value="ECO:0007669"/>
    <property type="project" value="TreeGrafter"/>
</dbReference>
<gene>
    <name evidence="4" type="ORF">FAZ15_07470</name>
</gene>
<dbReference type="PANTHER" id="PTHR30273">
    <property type="entry name" value="PERIPLASMIC SIGNAL SENSOR AND SIGMA FACTOR ACTIVATOR FECR-RELATED"/>
    <property type="match status" value="1"/>
</dbReference>
<sequence length="398" mass="45244">MDKNKFRNLFKRYLAGTLDEHERQELDVYMSLLDESDFSEAVDELVELEENRDFEKERVFQGILNRMDKKDESTTASSPHSRKMRLVQFGKVAAVLLVSGLLGLVAYQIFDVRQHMDEVISMQPAVSTGEIELPQEDALITLADGKQMSLDEIKEDTIYYKGLAITRLDDGTIVMKQDREAHFFRADEKHHFVTPKGVSLRLMLPDASIVYLNSNSSMQIYAAFGKKQRQVALSGEAFFEVAHNKELPFVVHAKNTEVSVLGTKFNVSAYNEDRQVETTLLSGSVEVGADQNRLRIKPGQQAVVHSSNTIQLRKNVDMGNVLAWRDGYFRFKDVSIRTIMADLAKWYPIEGVEFKAGSSDQFTGSIKRSKKLKDVLESIEQVSDLRFDIQEGRVIVMK</sequence>
<dbReference type="PANTHER" id="PTHR30273:SF2">
    <property type="entry name" value="PROTEIN FECR"/>
    <property type="match status" value="1"/>
</dbReference>
<dbReference type="InterPro" id="IPR012373">
    <property type="entry name" value="Ferrdict_sens_TM"/>
</dbReference>
<dbReference type="OrthoDB" id="695864at2"/>
<dbReference type="Pfam" id="PF04773">
    <property type="entry name" value="FecR"/>
    <property type="match status" value="1"/>
</dbReference>
<comment type="caution">
    <text evidence="4">The sequence shown here is derived from an EMBL/GenBank/DDBJ whole genome shotgun (WGS) entry which is preliminary data.</text>
</comment>
<keyword evidence="1" id="KW-1133">Transmembrane helix</keyword>
<evidence type="ECO:0000259" key="2">
    <source>
        <dbReference type="Pfam" id="PF04773"/>
    </source>
</evidence>
<dbReference type="Gene3D" id="2.60.120.1440">
    <property type="match status" value="1"/>
</dbReference>
<dbReference type="InterPro" id="IPR006860">
    <property type="entry name" value="FecR"/>
</dbReference>
<evidence type="ECO:0000313" key="5">
    <source>
        <dbReference type="Proteomes" id="UP000306808"/>
    </source>
</evidence>
<feature type="domain" description="FecR protein" evidence="2">
    <location>
        <begin position="193"/>
        <end position="286"/>
    </location>
</feature>
<evidence type="ECO:0000313" key="4">
    <source>
        <dbReference type="EMBL" id="TJZ61043.1"/>
    </source>
</evidence>
<keyword evidence="1" id="KW-0472">Membrane</keyword>
<evidence type="ECO:0000256" key="1">
    <source>
        <dbReference type="SAM" id="Phobius"/>
    </source>
</evidence>
<name>A0A4U0P1L2_9SPHI</name>
<dbReference type="RefSeq" id="WP_136900705.1">
    <property type="nucleotide sequence ID" value="NZ_SUME01000003.1"/>
</dbReference>
<keyword evidence="5" id="KW-1185">Reference proteome</keyword>
<accession>A0A4U0P1L2</accession>
<dbReference type="Gene3D" id="3.55.50.30">
    <property type="match status" value="1"/>
</dbReference>
<dbReference type="Proteomes" id="UP000306808">
    <property type="component" value="Unassembled WGS sequence"/>
</dbReference>
<dbReference type="Pfam" id="PF16344">
    <property type="entry name" value="FecR_C"/>
    <property type="match status" value="1"/>
</dbReference>
<dbReference type="InterPro" id="IPR032508">
    <property type="entry name" value="FecR_C"/>
</dbReference>
<keyword evidence="1" id="KW-0812">Transmembrane</keyword>
<protein>
    <submittedName>
        <fullName evidence="4">DUF4974 domain-containing protein</fullName>
    </submittedName>
</protein>
<dbReference type="EMBL" id="SUME01000003">
    <property type="protein sequence ID" value="TJZ61043.1"/>
    <property type="molecule type" value="Genomic_DNA"/>
</dbReference>
<dbReference type="AlphaFoldDB" id="A0A4U0P1L2"/>
<feature type="transmembrane region" description="Helical" evidence="1">
    <location>
        <begin position="92"/>
        <end position="110"/>
    </location>
</feature>
<organism evidence="4 5">
    <name type="scientific">Sphingobacterium olei</name>
    <dbReference type="NCBI Taxonomy" id="2571155"/>
    <lineage>
        <taxon>Bacteria</taxon>
        <taxon>Pseudomonadati</taxon>
        <taxon>Bacteroidota</taxon>
        <taxon>Sphingobacteriia</taxon>
        <taxon>Sphingobacteriales</taxon>
        <taxon>Sphingobacteriaceae</taxon>
        <taxon>Sphingobacterium</taxon>
    </lineage>
</organism>
<evidence type="ECO:0000259" key="3">
    <source>
        <dbReference type="Pfam" id="PF16344"/>
    </source>
</evidence>
<proteinExistence type="predicted"/>
<reference evidence="4 5" key="1">
    <citation type="submission" date="2019-04" db="EMBL/GenBank/DDBJ databases">
        <title>Sphingobacterium olei sp. nov., isolated from oil-contaminated soil.</title>
        <authorList>
            <person name="Liu B."/>
        </authorList>
    </citation>
    <scope>NUCLEOTIDE SEQUENCE [LARGE SCALE GENOMIC DNA]</scope>
    <source>
        <strain evidence="4 5">HAL-9</strain>
    </source>
</reference>
<feature type="domain" description="Protein FecR C-terminal" evidence="3">
    <location>
        <begin position="328"/>
        <end position="396"/>
    </location>
</feature>